<evidence type="ECO:0000256" key="7">
    <source>
        <dbReference type="ARBA" id="ARBA00022679"/>
    </source>
</evidence>
<dbReference type="PANTHER" id="PTHR32315">
    <property type="entry name" value="ADENINE PHOSPHORIBOSYLTRANSFERASE"/>
    <property type="match status" value="1"/>
</dbReference>
<evidence type="ECO:0000256" key="3">
    <source>
        <dbReference type="ARBA" id="ARBA00009516"/>
    </source>
</evidence>
<evidence type="ECO:0000313" key="16">
    <source>
        <dbReference type="Proteomes" id="UP000006431"/>
    </source>
</evidence>
<keyword evidence="9" id="KW-0342">GTP-binding</keyword>
<dbReference type="HOGENOM" id="CLU_067096_2_0_7"/>
<name>B6BGG7_SULGG</name>
<dbReference type="GO" id="GO:0004845">
    <property type="term" value="F:uracil phosphoribosyltransferase activity"/>
    <property type="evidence" value="ECO:0007669"/>
    <property type="project" value="UniProtKB-UniRule"/>
</dbReference>
<dbReference type="NCBIfam" id="NF001097">
    <property type="entry name" value="PRK00129.1"/>
    <property type="match status" value="1"/>
</dbReference>
<protein>
    <recommendedName>
        <fullName evidence="12 13">Uracil phosphoribosyltransferase</fullName>
        <ecNumber evidence="4 13">2.4.2.9</ecNumber>
    </recommendedName>
</protein>
<evidence type="ECO:0000256" key="8">
    <source>
        <dbReference type="ARBA" id="ARBA00022741"/>
    </source>
</evidence>
<dbReference type="PANTHER" id="PTHR32315:SF4">
    <property type="entry name" value="URACIL PHOSPHORIBOSYLTRANSFERASE, CHLOROPLASTIC"/>
    <property type="match status" value="1"/>
</dbReference>
<evidence type="ECO:0000256" key="12">
    <source>
        <dbReference type="ARBA" id="ARBA00072146"/>
    </source>
</evidence>
<feature type="domain" description="Phosphoribosyltransferase" evidence="14">
    <location>
        <begin position="6"/>
        <end position="205"/>
    </location>
</feature>
<dbReference type="GO" id="GO:0006223">
    <property type="term" value="P:uracil salvage"/>
    <property type="evidence" value="ECO:0007669"/>
    <property type="project" value="InterPro"/>
</dbReference>
<keyword evidence="8" id="KW-0547">Nucleotide-binding</keyword>
<evidence type="ECO:0000256" key="4">
    <source>
        <dbReference type="ARBA" id="ARBA00011894"/>
    </source>
</evidence>
<dbReference type="eggNOG" id="COG0035">
    <property type="taxonomic scope" value="Bacteria"/>
</dbReference>
<evidence type="ECO:0000256" key="5">
    <source>
        <dbReference type="ARBA" id="ARBA00022533"/>
    </source>
</evidence>
<dbReference type="InterPro" id="IPR050054">
    <property type="entry name" value="UPRTase/APRTase"/>
</dbReference>
<dbReference type="OrthoDB" id="9781675at2"/>
<dbReference type="PATRIC" id="fig|929558.5.peg.1066"/>
<evidence type="ECO:0000256" key="1">
    <source>
        <dbReference type="ARBA" id="ARBA00001946"/>
    </source>
</evidence>
<dbReference type="UniPathway" id="UPA00574">
    <property type="reaction ID" value="UER00636"/>
</dbReference>
<reference evidence="15 16" key="1">
    <citation type="journal article" date="2012" name="Proc. Natl. Acad. Sci. U.S.A.">
        <title>Genome and physiology of a model Epsilonproteobacterium responsible for sulfide detoxification in marine oxygen depletion zones.</title>
        <authorList>
            <person name="Grote J."/>
            <person name="Schott T."/>
            <person name="Bruckner C.G."/>
            <person name="Glockner F.O."/>
            <person name="Jost G."/>
            <person name="Teeling H."/>
            <person name="Labrenz M."/>
            <person name="Jurgens K."/>
        </authorList>
    </citation>
    <scope>NUCLEOTIDE SEQUENCE [LARGE SCALE GENOMIC DNA]</scope>
    <source>
        <strain evidence="15 16">GD1</strain>
    </source>
</reference>
<proteinExistence type="inferred from homology"/>
<comment type="caution">
    <text evidence="15">The sequence shown here is derived from an EMBL/GenBank/DDBJ whole genome shotgun (WGS) entry which is preliminary data.</text>
</comment>
<organism evidence="15 16">
    <name type="scientific">Sulfurimonas gotlandica (strain DSM 19862 / JCM 16533 / GD1)</name>
    <dbReference type="NCBI Taxonomy" id="929558"/>
    <lineage>
        <taxon>Bacteria</taxon>
        <taxon>Pseudomonadati</taxon>
        <taxon>Campylobacterota</taxon>
        <taxon>Epsilonproteobacteria</taxon>
        <taxon>Campylobacterales</taxon>
        <taxon>Sulfurimonadaceae</taxon>
        <taxon>Sulfurimonas</taxon>
    </lineage>
</organism>
<gene>
    <name evidence="15" type="primary">upp</name>
    <name evidence="15" type="ORF">SMGD1_1071</name>
</gene>
<evidence type="ECO:0000256" key="2">
    <source>
        <dbReference type="ARBA" id="ARBA00005180"/>
    </source>
</evidence>
<comment type="similarity">
    <text evidence="3">Belongs to the UPRTase family.</text>
</comment>
<keyword evidence="16" id="KW-1185">Reference proteome</keyword>
<dbReference type="Gene3D" id="3.40.50.2020">
    <property type="match status" value="1"/>
</dbReference>
<dbReference type="InterPro" id="IPR029057">
    <property type="entry name" value="PRTase-like"/>
</dbReference>
<dbReference type="EC" id="2.4.2.9" evidence="4 13"/>
<evidence type="ECO:0000256" key="6">
    <source>
        <dbReference type="ARBA" id="ARBA00022676"/>
    </source>
</evidence>
<accession>H1FYG9</accession>
<dbReference type="GO" id="GO:0005525">
    <property type="term" value="F:GTP binding"/>
    <property type="evidence" value="ECO:0007669"/>
    <property type="project" value="UniProtKB-KW"/>
</dbReference>
<keyword evidence="7 15" id="KW-0808">Transferase</keyword>
<dbReference type="EMBL" id="AFRZ01000001">
    <property type="protein sequence ID" value="EHP29595.1"/>
    <property type="molecule type" value="Genomic_DNA"/>
</dbReference>
<accession>B6BGG7</accession>
<dbReference type="SUPFAM" id="SSF53271">
    <property type="entry name" value="PRTase-like"/>
    <property type="match status" value="1"/>
</dbReference>
<dbReference type="CDD" id="cd06223">
    <property type="entry name" value="PRTases_typeI"/>
    <property type="match status" value="1"/>
</dbReference>
<dbReference type="RefSeq" id="WP_008336788.1">
    <property type="nucleotide sequence ID" value="NZ_AFRZ01000001.1"/>
</dbReference>
<evidence type="ECO:0000256" key="9">
    <source>
        <dbReference type="ARBA" id="ARBA00023134"/>
    </source>
</evidence>
<keyword evidence="6 15" id="KW-0328">Glycosyltransferase</keyword>
<dbReference type="STRING" id="929558.SMGD1_1071"/>
<dbReference type="Pfam" id="PF14681">
    <property type="entry name" value="UPRTase"/>
    <property type="match status" value="1"/>
</dbReference>
<dbReference type="GO" id="GO:0044206">
    <property type="term" value="P:UMP salvage"/>
    <property type="evidence" value="ECO:0007669"/>
    <property type="project" value="UniProtKB-UniPathway"/>
</dbReference>
<keyword evidence="5" id="KW-0021">Allosteric enzyme</keyword>
<comment type="catalytic activity">
    <reaction evidence="10">
        <text>UMP + diphosphate = 5-phospho-alpha-D-ribose 1-diphosphate + uracil</text>
        <dbReference type="Rhea" id="RHEA:13017"/>
        <dbReference type="ChEBI" id="CHEBI:17568"/>
        <dbReference type="ChEBI" id="CHEBI:33019"/>
        <dbReference type="ChEBI" id="CHEBI:57865"/>
        <dbReference type="ChEBI" id="CHEBI:58017"/>
        <dbReference type="EC" id="2.4.2.9"/>
    </reaction>
</comment>
<comment type="function">
    <text evidence="11">Catalyzes the conversion of uracil and 5-phospho-alpha-D-ribose 1-diphosphate (PRPP) to UMP and diphosphate.</text>
</comment>
<dbReference type="FunFam" id="3.40.50.2020:FF:000023">
    <property type="entry name" value="Probable uracil phosphoribosyltransferase"/>
    <property type="match status" value="1"/>
</dbReference>
<evidence type="ECO:0000256" key="10">
    <source>
        <dbReference type="ARBA" id="ARBA00052919"/>
    </source>
</evidence>
<evidence type="ECO:0000259" key="14">
    <source>
        <dbReference type="Pfam" id="PF14681"/>
    </source>
</evidence>
<evidence type="ECO:0000256" key="11">
    <source>
        <dbReference type="ARBA" id="ARBA00056901"/>
    </source>
</evidence>
<dbReference type="NCBIfam" id="TIGR01091">
    <property type="entry name" value="upp"/>
    <property type="match status" value="1"/>
</dbReference>
<comment type="pathway">
    <text evidence="2">Pyrimidine metabolism; UMP biosynthesis via salvage pathway; UMP from uracil: step 1/1.</text>
</comment>
<dbReference type="AlphaFoldDB" id="B6BGG7"/>
<dbReference type="Proteomes" id="UP000006431">
    <property type="component" value="Unassembled WGS sequence"/>
</dbReference>
<evidence type="ECO:0000256" key="13">
    <source>
        <dbReference type="NCBIfam" id="TIGR01091"/>
    </source>
</evidence>
<dbReference type="InterPro" id="IPR000836">
    <property type="entry name" value="PRTase_dom"/>
</dbReference>
<sequence>MIHELTNPLTKTLVTHLRDQRRDAVRFRHTIAELTKQLVYEAFHDFPLLDRTVITWTGELSCKTIDEESIVVVTVLRAGMPMLDSVMELLPDAHAGFLAMKRDETTHESVLYYDRLPDCKGKTILLVDPMVATGGSMIDALELIKSRKPSRIITLNIIGSPEGLDVVKSAYPEIDIYIAQIDEKLNEDKYIIPGLGDAGDRSYNTVG</sequence>
<evidence type="ECO:0000313" key="15">
    <source>
        <dbReference type="EMBL" id="EHP29595.1"/>
    </source>
</evidence>
<comment type="cofactor">
    <cofactor evidence="1">
        <name>Mg(2+)</name>
        <dbReference type="ChEBI" id="CHEBI:18420"/>
    </cofactor>
</comment>
<dbReference type="InterPro" id="IPR005765">
    <property type="entry name" value="UPRT"/>
</dbReference>